<name>A0AAD4CT46_ASPNN</name>
<dbReference type="Pfam" id="PF00324">
    <property type="entry name" value="AA_permease"/>
    <property type="match status" value="1"/>
</dbReference>
<keyword evidence="5 8" id="KW-1133">Transmembrane helix</keyword>
<evidence type="ECO:0000313" key="10">
    <source>
        <dbReference type="EMBL" id="KAF9891257.1"/>
    </source>
</evidence>
<comment type="subcellular location">
    <subcellularLocation>
        <location evidence="1">Membrane</location>
        <topology evidence="1">Multi-pass membrane protein</topology>
    </subcellularLocation>
</comment>
<keyword evidence="2" id="KW-0813">Transport</keyword>
<dbReference type="GO" id="GO:0016020">
    <property type="term" value="C:membrane"/>
    <property type="evidence" value="ECO:0007669"/>
    <property type="project" value="UniProtKB-SubCell"/>
</dbReference>
<feature type="compositionally biased region" description="Polar residues" evidence="7">
    <location>
        <begin position="7"/>
        <end position="28"/>
    </location>
</feature>
<accession>A0AAD4CT46</accession>
<dbReference type="AlphaFoldDB" id="A0AAD4CT46"/>
<keyword evidence="4" id="KW-0029">Amino-acid transport</keyword>
<evidence type="ECO:0000256" key="7">
    <source>
        <dbReference type="SAM" id="MobiDB-lite"/>
    </source>
</evidence>
<dbReference type="InterPro" id="IPR004841">
    <property type="entry name" value="AA-permease/SLC12A_dom"/>
</dbReference>
<feature type="domain" description="Amino acid permease/ SLC12A" evidence="9">
    <location>
        <begin position="46"/>
        <end position="512"/>
    </location>
</feature>
<dbReference type="PANTHER" id="PTHR43341:SF45">
    <property type="entry name" value="AMINO ACID TRANSPORTER (EUROFUNG)"/>
    <property type="match status" value="1"/>
</dbReference>
<dbReference type="GO" id="GO:0015171">
    <property type="term" value="F:amino acid transmembrane transporter activity"/>
    <property type="evidence" value="ECO:0007669"/>
    <property type="project" value="TreeGrafter"/>
</dbReference>
<keyword evidence="6 8" id="KW-0472">Membrane</keyword>
<dbReference type="PIRSF" id="PIRSF006060">
    <property type="entry name" value="AA_transporter"/>
    <property type="match status" value="1"/>
</dbReference>
<dbReference type="Gene3D" id="1.20.1740.10">
    <property type="entry name" value="Amino acid/polyamine transporter I"/>
    <property type="match status" value="1"/>
</dbReference>
<feature type="transmembrane region" description="Helical" evidence="8">
    <location>
        <begin position="124"/>
        <end position="149"/>
    </location>
</feature>
<reference evidence="10" key="1">
    <citation type="journal article" date="2019" name="Beilstein J. Org. Chem.">
        <title>Nanangenines: drimane sesquiterpenoids as the dominant metabolite cohort of a novel Australian fungus, Aspergillus nanangensis.</title>
        <authorList>
            <person name="Lacey H.J."/>
            <person name="Gilchrist C.L.M."/>
            <person name="Crombie A."/>
            <person name="Kalaitzis J.A."/>
            <person name="Vuong D."/>
            <person name="Rutledge P.J."/>
            <person name="Turner P."/>
            <person name="Pitt J.I."/>
            <person name="Lacey E."/>
            <person name="Chooi Y.H."/>
            <person name="Piggott A.M."/>
        </authorList>
    </citation>
    <scope>NUCLEOTIDE SEQUENCE</scope>
    <source>
        <strain evidence="10">MST-FP2251</strain>
    </source>
</reference>
<feature type="transmembrane region" description="Helical" evidence="8">
    <location>
        <begin position="186"/>
        <end position="206"/>
    </location>
</feature>
<dbReference type="PANTHER" id="PTHR43341">
    <property type="entry name" value="AMINO ACID PERMEASE"/>
    <property type="match status" value="1"/>
</dbReference>
<dbReference type="EMBL" id="VCAU01000020">
    <property type="protein sequence ID" value="KAF9891257.1"/>
    <property type="molecule type" value="Genomic_DNA"/>
</dbReference>
<feature type="transmembrane region" description="Helical" evidence="8">
    <location>
        <begin position="377"/>
        <end position="396"/>
    </location>
</feature>
<dbReference type="InterPro" id="IPR004840">
    <property type="entry name" value="Amino_acid_permease_CS"/>
</dbReference>
<dbReference type="PROSITE" id="PS00218">
    <property type="entry name" value="AMINO_ACID_PERMEASE_1"/>
    <property type="match status" value="1"/>
</dbReference>
<evidence type="ECO:0000256" key="6">
    <source>
        <dbReference type="ARBA" id="ARBA00023136"/>
    </source>
</evidence>
<evidence type="ECO:0000313" key="11">
    <source>
        <dbReference type="Proteomes" id="UP001194746"/>
    </source>
</evidence>
<reference evidence="10" key="2">
    <citation type="submission" date="2020-02" db="EMBL/GenBank/DDBJ databases">
        <authorList>
            <person name="Gilchrist C.L.M."/>
            <person name="Chooi Y.-H."/>
        </authorList>
    </citation>
    <scope>NUCLEOTIDE SEQUENCE</scope>
    <source>
        <strain evidence="10">MST-FP2251</strain>
    </source>
</reference>
<feature type="transmembrane region" description="Helical" evidence="8">
    <location>
        <begin position="46"/>
        <end position="68"/>
    </location>
</feature>
<feature type="transmembrane region" description="Helical" evidence="8">
    <location>
        <begin position="332"/>
        <end position="357"/>
    </location>
</feature>
<evidence type="ECO:0000256" key="8">
    <source>
        <dbReference type="SAM" id="Phobius"/>
    </source>
</evidence>
<evidence type="ECO:0000256" key="3">
    <source>
        <dbReference type="ARBA" id="ARBA00022692"/>
    </source>
</evidence>
<keyword evidence="11" id="KW-1185">Reference proteome</keyword>
<dbReference type="Proteomes" id="UP001194746">
    <property type="component" value="Unassembled WGS sequence"/>
</dbReference>
<keyword evidence="3 8" id="KW-0812">Transmembrane</keyword>
<gene>
    <name evidence="10" type="ORF">FE257_004821</name>
</gene>
<evidence type="ECO:0000256" key="1">
    <source>
        <dbReference type="ARBA" id="ARBA00004141"/>
    </source>
</evidence>
<evidence type="ECO:0000256" key="5">
    <source>
        <dbReference type="ARBA" id="ARBA00022989"/>
    </source>
</evidence>
<feature type="region of interest" description="Disordered" evidence="7">
    <location>
        <begin position="1"/>
        <end position="28"/>
    </location>
</feature>
<feature type="transmembrane region" description="Helical" evidence="8">
    <location>
        <begin position="402"/>
        <end position="429"/>
    </location>
</feature>
<organism evidence="10 11">
    <name type="scientific">Aspergillus nanangensis</name>
    <dbReference type="NCBI Taxonomy" id="2582783"/>
    <lineage>
        <taxon>Eukaryota</taxon>
        <taxon>Fungi</taxon>
        <taxon>Dikarya</taxon>
        <taxon>Ascomycota</taxon>
        <taxon>Pezizomycotina</taxon>
        <taxon>Eurotiomycetes</taxon>
        <taxon>Eurotiomycetidae</taxon>
        <taxon>Eurotiales</taxon>
        <taxon>Aspergillaceae</taxon>
        <taxon>Aspergillus</taxon>
        <taxon>Aspergillus subgen. Circumdati</taxon>
    </lineage>
</organism>
<feature type="transmembrane region" description="Helical" evidence="8">
    <location>
        <begin position="75"/>
        <end position="97"/>
    </location>
</feature>
<evidence type="ECO:0000256" key="2">
    <source>
        <dbReference type="ARBA" id="ARBA00022448"/>
    </source>
</evidence>
<feature type="transmembrane region" description="Helical" evidence="8">
    <location>
        <begin position="156"/>
        <end position="174"/>
    </location>
</feature>
<comment type="caution">
    <text evidence="10">The sequence shown here is derived from an EMBL/GenBank/DDBJ whole genome shotgun (WGS) entry which is preliminary data.</text>
</comment>
<evidence type="ECO:0000259" key="9">
    <source>
        <dbReference type="Pfam" id="PF00324"/>
    </source>
</evidence>
<proteinExistence type="predicted"/>
<dbReference type="InterPro" id="IPR050524">
    <property type="entry name" value="APC_YAT"/>
</dbReference>
<feature type="transmembrane region" description="Helical" evidence="8">
    <location>
        <begin position="485"/>
        <end position="504"/>
    </location>
</feature>
<sequence length="551" mass="59762">MPESPPSLRSSQLSAANNQHETHSNVSASHSEEVLGPYGLMKSHQVTLIAIGAAINTGLTIGAGNALAMAGPAPLLISYTVVGVLVYQVLCALGEVASALPEPSTVAGSADRYYHPALGFTLEWIYWLKHLVVIPSQLTAGGLVLAYWLETSAANSAIWMTVFLAVIIAANYWSSPFLGHYEFYLSSFKILVVTGLIILSLILALGGGPDRQRKGFQYWNDPGAFAGDATAFARLRAICRAVPSATFAYLGCELVGIHILHTRNPRRAAVHGIKLTFYRILAFNIVAVTLLGMLVPHDTASLSVSAHGRQAVTVSAFVVAIESAGVPVLPHILNACLLLFVLSSANYALCMASRTLYRLSLEGNAHVLLSYANKRGVPICSLGICSFLASSTYLGVSTDSRILFNYFVNLVTMFGLLTWMSILVVHIAFVRARQVQHVPDRALVFRAPFGVFGSWIALAFCILICIVRAFDIFDPDAFPGGFDHWGFITSYFGIPLYLSLILGYKIVTRSKRVPPEDVDLQGVKLPLEQVDGAMGYEEEDPPSRLWNGWLL</sequence>
<protein>
    <recommendedName>
        <fullName evidence="9">Amino acid permease/ SLC12A domain-containing protein</fullName>
    </recommendedName>
</protein>
<feature type="transmembrane region" description="Helical" evidence="8">
    <location>
        <begin position="449"/>
        <end position="470"/>
    </location>
</feature>
<feature type="transmembrane region" description="Helical" evidence="8">
    <location>
        <begin position="276"/>
        <end position="295"/>
    </location>
</feature>
<evidence type="ECO:0000256" key="4">
    <source>
        <dbReference type="ARBA" id="ARBA00022970"/>
    </source>
</evidence>